<dbReference type="PROSITE" id="PS50297">
    <property type="entry name" value="ANK_REP_REGION"/>
    <property type="match status" value="2"/>
</dbReference>
<dbReference type="InterPro" id="IPR005821">
    <property type="entry name" value="Ion_trans_dom"/>
</dbReference>
<evidence type="ECO:0000313" key="18">
    <source>
        <dbReference type="RefSeq" id="XP_013388393.1"/>
    </source>
</evidence>
<keyword evidence="8" id="KW-0106">Calcium</keyword>
<keyword evidence="5" id="KW-0107">Calcium channel</keyword>
<evidence type="ECO:0000256" key="7">
    <source>
        <dbReference type="ARBA" id="ARBA00022737"/>
    </source>
</evidence>
<keyword evidence="7" id="KW-0677">Repeat</keyword>
<evidence type="ECO:0000256" key="8">
    <source>
        <dbReference type="ARBA" id="ARBA00022837"/>
    </source>
</evidence>
<evidence type="ECO:0000256" key="1">
    <source>
        <dbReference type="ARBA" id="ARBA00004651"/>
    </source>
</evidence>
<gene>
    <name evidence="18" type="primary">LOC106157327</name>
</gene>
<dbReference type="GO" id="GO:0098703">
    <property type="term" value="P:calcium ion import across plasma membrane"/>
    <property type="evidence" value="ECO:0007669"/>
    <property type="project" value="TreeGrafter"/>
</dbReference>
<dbReference type="InterPro" id="IPR024862">
    <property type="entry name" value="TRPV"/>
</dbReference>
<dbReference type="AlphaFoldDB" id="A0A1S3HQR2"/>
<protein>
    <submittedName>
        <fullName evidence="18">Transient receptor potential cation channel subfamily V member 6 isoform X2</fullName>
    </submittedName>
</protein>
<comment type="subcellular location">
    <subcellularLocation>
        <location evidence="1">Cell membrane</location>
        <topology evidence="1">Multi-pass membrane protein</topology>
    </subcellularLocation>
</comment>
<dbReference type="InParanoid" id="A0A1S3HQR2"/>
<feature type="region of interest" description="Disordered" evidence="14">
    <location>
        <begin position="804"/>
        <end position="884"/>
    </location>
</feature>
<dbReference type="SMART" id="SM00248">
    <property type="entry name" value="ANK"/>
    <property type="match status" value="5"/>
</dbReference>
<keyword evidence="13" id="KW-0040">ANK repeat</keyword>
<feature type="transmembrane region" description="Helical" evidence="15">
    <location>
        <begin position="404"/>
        <end position="424"/>
    </location>
</feature>
<dbReference type="PANTHER" id="PTHR10582:SF2">
    <property type="entry name" value="INACTIVE"/>
    <property type="match status" value="1"/>
</dbReference>
<evidence type="ECO:0000256" key="2">
    <source>
        <dbReference type="ARBA" id="ARBA00022448"/>
    </source>
</evidence>
<feature type="transmembrane region" description="Helical" evidence="15">
    <location>
        <begin position="512"/>
        <end position="528"/>
    </location>
</feature>
<evidence type="ECO:0000256" key="5">
    <source>
        <dbReference type="ARBA" id="ARBA00022673"/>
    </source>
</evidence>
<reference evidence="18" key="1">
    <citation type="submission" date="2025-08" db="UniProtKB">
        <authorList>
            <consortium name="RefSeq"/>
        </authorList>
    </citation>
    <scope>IDENTIFICATION</scope>
    <source>
        <tissue evidence="18">Gonads</tissue>
    </source>
</reference>
<dbReference type="Pfam" id="PF00023">
    <property type="entry name" value="Ank"/>
    <property type="match status" value="1"/>
</dbReference>
<dbReference type="Gene3D" id="1.25.40.20">
    <property type="entry name" value="Ankyrin repeat-containing domain"/>
    <property type="match status" value="1"/>
</dbReference>
<evidence type="ECO:0000256" key="12">
    <source>
        <dbReference type="ARBA" id="ARBA00023303"/>
    </source>
</evidence>
<accession>A0A1S3HQR2</accession>
<dbReference type="Pfam" id="PF00520">
    <property type="entry name" value="Ion_trans"/>
    <property type="match status" value="1"/>
</dbReference>
<evidence type="ECO:0000256" key="13">
    <source>
        <dbReference type="PROSITE-ProRule" id="PRU00023"/>
    </source>
</evidence>
<feature type="repeat" description="ANK" evidence="13">
    <location>
        <begin position="183"/>
        <end position="215"/>
    </location>
</feature>
<keyword evidence="11 15" id="KW-0472">Membrane</keyword>
<evidence type="ECO:0000256" key="9">
    <source>
        <dbReference type="ARBA" id="ARBA00022989"/>
    </source>
</evidence>
<feature type="transmembrane region" description="Helical" evidence="15">
    <location>
        <begin position="482"/>
        <end position="500"/>
    </location>
</feature>
<evidence type="ECO:0000256" key="14">
    <source>
        <dbReference type="SAM" id="MobiDB-lite"/>
    </source>
</evidence>
<feature type="transmembrane region" description="Helical" evidence="15">
    <location>
        <begin position="616"/>
        <end position="637"/>
    </location>
</feature>
<dbReference type="PANTHER" id="PTHR10582">
    <property type="entry name" value="TRANSIENT RECEPTOR POTENTIAL ION CHANNEL PROTEIN"/>
    <property type="match status" value="1"/>
</dbReference>
<evidence type="ECO:0000259" key="16">
    <source>
        <dbReference type="Pfam" id="PF00520"/>
    </source>
</evidence>
<evidence type="ECO:0000256" key="4">
    <source>
        <dbReference type="ARBA" id="ARBA00022568"/>
    </source>
</evidence>
<dbReference type="PROSITE" id="PS50088">
    <property type="entry name" value="ANK_REPEAT"/>
    <property type="match status" value="2"/>
</dbReference>
<keyword evidence="18" id="KW-0675">Receptor</keyword>
<dbReference type="SUPFAM" id="SSF48403">
    <property type="entry name" value="Ankyrin repeat"/>
    <property type="match status" value="1"/>
</dbReference>
<dbReference type="GO" id="GO:0005886">
    <property type="term" value="C:plasma membrane"/>
    <property type="evidence" value="ECO:0007669"/>
    <property type="project" value="UniProtKB-SubCell"/>
</dbReference>
<evidence type="ECO:0000313" key="17">
    <source>
        <dbReference type="Proteomes" id="UP000085678"/>
    </source>
</evidence>
<sequence length="884" mass="100409">MGNLLRKKGGSAPLDRDSAWKQQNKEMQENPMYKFINLGTRGGTLIDEYLKHNKKNESDPKAFEDHLEQEIEHYLCNKGAGRKVSLVEWVRWCDRCKAKMTGGSLVDNRKDEEVLANYKEDAFIKFDEPHEICWELNLRGGVGEMPLHLAFLMDSVLATEVAHIMLQKYPKLALDIYEGEEYYGESCLHIAIVLNDFESVRLLVECGAKINQRASGRFFMPEDQKERKTANTNFDGYAYYGEYPLAFAASFGHKNIYDYLISKGADPDAQDSFGNTTLHVIVVNNQLGMYQYAVRHHERRANPYIKNEQQLTPLTLASKLGRHKLFTEILEESSIEMWRYSNVTCALYPLLDIDTISPTGDTNWNSALVYIIEGQTDEHLDMLEGGVIRQLLDEKWKTFGRRIFLERLLLALGHVIIMSAAVYLRPNGQNLLGSTDWDYVRYALEIFTCINCLVTVVLSLSEIPKQGILGFLKSMKNSPARAIFTLSSLLILLCIPFRLINQKWSQDAETTLLIIAVPGTWAVFLFFARGVPLTGPFVTMIYKMIKGDLIRFFIIYAIFLFTSSQAFYFLFKDIDDKSINTFYTPHGTVMSLVHMTFGDFEYSEFNDSHHNILTKAVFSVFMLLVPILLLNMLIAMMGNTYQQVISKSEKEWRRQWAQLVVVLERAYSSKKLRLLQQKYATNLSAPPKGYAPLHKDEEHRGVVVIKLGTKTKAKQRKEAITNWKKLFSKVKKAVRAHKLEGKTGPVFPDLDGSGIFNDSNNTAQASWKSPAHSIRSNKGMSEAIKQLAWEKDIDLTRGYTFMRSEEEGQGQQRSSKGHHTTDRAPLLQNTDEAKEDDQSGLSNAGVEDALTSPLTTPKRRKKKKSARSVASASLGKEGGAQENN</sequence>
<dbReference type="GO" id="GO:0005262">
    <property type="term" value="F:calcium channel activity"/>
    <property type="evidence" value="ECO:0007669"/>
    <property type="project" value="UniProtKB-KW"/>
</dbReference>
<proteinExistence type="predicted"/>
<dbReference type="RefSeq" id="XP_013388393.1">
    <property type="nucleotide sequence ID" value="XM_013532939.1"/>
</dbReference>
<dbReference type="Proteomes" id="UP000085678">
    <property type="component" value="Unplaced"/>
</dbReference>
<dbReference type="Pfam" id="PF12796">
    <property type="entry name" value="Ank_2"/>
    <property type="match status" value="1"/>
</dbReference>
<evidence type="ECO:0000256" key="11">
    <source>
        <dbReference type="ARBA" id="ARBA00023136"/>
    </source>
</evidence>
<feature type="compositionally biased region" description="Basic residues" evidence="14">
    <location>
        <begin position="857"/>
        <end position="866"/>
    </location>
</feature>
<feature type="transmembrane region" description="Helical" evidence="15">
    <location>
        <begin position="549"/>
        <end position="571"/>
    </location>
</feature>
<keyword evidence="2" id="KW-0813">Transport</keyword>
<feature type="domain" description="Ion transport" evidence="16">
    <location>
        <begin position="409"/>
        <end position="648"/>
    </location>
</feature>
<keyword evidence="12" id="KW-0407">Ion channel</keyword>
<feature type="repeat" description="ANK" evidence="13">
    <location>
        <begin position="240"/>
        <end position="272"/>
    </location>
</feature>
<keyword evidence="17" id="KW-1185">Reference proteome</keyword>
<dbReference type="OrthoDB" id="533508at2759"/>
<organism evidence="17 18">
    <name type="scientific">Lingula anatina</name>
    <name type="common">Brachiopod</name>
    <name type="synonym">Lingula unguis</name>
    <dbReference type="NCBI Taxonomy" id="7574"/>
    <lineage>
        <taxon>Eukaryota</taxon>
        <taxon>Metazoa</taxon>
        <taxon>Spiralia</taxon>
        <taxon>Lophotrochozoa</taxon>
        <taxon>Brachiopoda</taxon>
        <taxon>Linguliformea</taxon>
        <taxon>Lingulata</taxon>
        <taxon>Lingulida</taxon>
        <taxon>Linguloidea</taxon>
        <taxon>Lingulidae</taxon>
        <taxon>Lingula</taxon>
    </lineage>
</organism>
<evidence type="ECO:0000256" key="6">
    <source>
        <dbReference type="ARBA" id="ARBA00022692"/>
    </source>
</evidence>
<evidence type="ECO:0000256" key="15">
    <source>
        <dbReference type="SAM" id="Phobius"/>
    </source>
</evidence>
<dbReference type="GeneID" id="106157327"/>
<keyword evidence="4" id="KW-0109">Calcium transport</keyword>
<dbReference type="InterPro" id="IPR036770">
    <property type="entry name" value="Ankyrin_rpt-contain_sf"/>
</dbReference>
<feature type="region of interest" description="Disordered" evidence="14">
    <location>
        <begin position="1"/>
        <end position="20"/>
    </location>
</feature>
<dbReference type="FunCoup" id="A0A1S3HQR2">
    <property type="interactions" value="3"/>
</dbReference>
<dbReference type="InterPro" id="IPR002110">
    <property type="entry name" value="Ankyrin_rpt"/>
</dbReference>
<keyword evidence="6 15" id="KW-0812">Transmembrane</keyword>
<feature type="transmembrane region" description="Helical" evidence="15">
    <location>
        <begin position="439"/>
        <end position="461"/>
    </location>
</feature>
<evidence type="ECO:0000256" key="10">
    <source>
        <dbReference type="ARBA" id="ARBA00023065"/>
    </source>
</evidence>
<keyword evidence="9 15" id="KW-1133">Transmembrane helix</keyword>
<evidence type="ECO:0000256" key="3">
    <source>
        <dbReference type="ARBA" id="ARBA00022475"/>
    </source>
</evidence>
<keyword evidence="3" id="KW-1003">Cell membrane</keyword>
<name>A0A1S3HQR2_LINAN</name>
<keyword evidence="10" id="KW-0406">Ion transport</keyword>